<dbReference type="OrthoDB" id="1320396at2"/>
<dbReference type="STRING" id="1796646.A4V02_05170"/>
<dbReference type="InterPro" id="IPR019861">
    <property type="entry name" value="PorP/SprF_Bacteroidetes"/>
</dbReference>
<feature type="signal peptide" evidence="1">
    <location>
        <begin position="1"/>
        <end position="27"/>
    </location>
</feature>
<evidence type="ECO:0000256" key="1">
    <source>
        <dbReference type="SAM" id="SignalP"/>
    </source>
</evidence>
<evidence type="ECO:0000313" key="3">
    <source>
        <dbReference type="Proteomes" id="UP000186351"/>
    </source>
</evidence>
<evidence type="ECO:0008006" key="4">
    <source>
        <dbReference type="Google" id="ProtNLM"/>
    </source>
</evidence>
<feature type="chain" id="PRO_5008529274" description="Type IX secretion system membrane protein PorP/SprF" evidence="1">
    <location>
        <begin position="28"/>
        <end position="329"/>
    </location>
</feature>
<proteinExistence type="predicted"/>
<accession>A0A1Z2XJY9</accession>
<dbReference type="NCBIfam" id="TIGR03519">
    <property type="entry name" value="T9SS_PorP_fam"/>
    <property type="match status" value="1"/>
</dbReference>
<dbReference type="RefSeq" id="WP_084273987.1">
    <property type="nucleotide sequence ID" value="NZ_CAJTAP010000024.1"/>
</dbReference>
<protein>
    <recommendedName>
        <fullName evidence="4">Type IX secretion system membrane protein PorP/SprF</fullName>
    </recommendedName>
</protein>
<dbReference type="Proteomes" id="UP000186351">
    <property type="component" value="Chromosome"/>
</dbReference>
<dbReference type="EMBL" id="CP015402">
    <property type="protein sequence ID" value="ANU63168.1"/>
    <property type="molecule type" value="Genomic_DNA"/>
</dbReference>
<accession>A0A1B1S8Q1</accession>
<dbReference type="AlphaFoldDB" id="A0A1B1S8Q1"/>
<keyword evidence="1" id="KW-0732">Signal</keyword>
<dbReference type="KEGG" id="pary:A4V02_05170"/>
<evidence type="ECO:0000313" key="2">
    <source>
        <dbReference type="EMBL" id="ANU63168.1"/>
    </source>
</evidence>
<name>A0A1B1S8Q1_9BACT</name>
<keyword evidence="3" id="KW-1185">Reference proteome</keyword>
<dbReference type="GeneID" id="65536239"/>
<gene>
    <name evidence="2" type="ORF">A4V02_05170</name>
</gene>
<reference evidence="3" key="1">
    <citation type="submission" date="2016-04" db="EMBL/GenBank/DDBJ databases">
        <title>Complete Genome Sequences of Twelve Strains of a Stable Defined Moderately Diverse Mouse Microbiota 2 (sDMDMm2).</title>
        <authorList>
            <person name="Uchimura Y."/>
            <person name="Wyss M."/>
            <person name="Brugiroux S."/>
            <person name="Limenitakis J.P."/>
            <person name="Stecher B."/>
            <person name="McCoy K.D."/>
            <person name="Macpherson A.J."/>
        </authorList>
    </citation>
    <scope>NUCLEOTIDE SEQUENCE [LARGE SCALE GENOMIC DNA]</scope>
    <source>
        <strain evidence="3">YL27</strain>
    </source>
</reference>
<sequence length="329" mass="36627">MIRPLICNIKRIVAAVLLLSAISVESAAQVDAGFTQYMEVPSYYNPAAIGLTDYLRIRGGSRLQWMGIPKAPKTFLANADMPMKLFGKRIGVAIVMQQESMGLYNNLTLGAMGAYKLKIFKGELSIGARIGLFDESFRGSEVILPDDNDYHQSADDAIPTTDVHGTAFDISFGIHYTHRLFWAGISATHINQPTVKMSTDGTDAKQYEFQAGCNFYFMGGGNIPIKNTLFELQPSVLVKTDFIFTTAEITAKLQYNRFFYGGLAYRYNDAVALLLGACFKNFFVGYSYDYPISDIAKASSGSHEIWLGYSMKLDLGEKNKHRHKSIRIM</sequence>
<organism evidence="2 3">
    <name type="scientific">Muribaculum intestinale</name>
    <dbReference type="NCBI Taxonomy" id="1796646"/>
    <lineage>
        <taxon>Bacteria</taxon>
        <taxon>Pseudomonadati</taxon>
        <taxon>Bacteroidota</taxon>
        <taxon>Bacteroidia</taxon>
        <taxon>Bacteroidales</taxon>
        <taxon>Muribaculaceae</taxon>
        <taxon>Muribaculum</taxon>
    </lineage>
</organism>
<dbReference type="Pfam" id="PF11751">
    <property type="entry name" value="PorP_SprF"/>
    <property type="match status" value="1"/>
</dbReference>